<dbReference type="AlphaFoldDB" id="E5Y1Y0"/>
<gene>
    <name evidence="2" type="ORF">HMPREF0179_00189</name>
</gene>
<dbReference type="HOGENOM" id="CLU_1977275_0_0_7"/>
<dbReference type="EMBL" id="ADCP02000002">
    <property type="protein sequence ID" value="EFV46007.1"/>
    <property type="molecule type" value="Genomic_DNA"/>
</dbReference>
<dbReference type="RefSeq" id="WP_005024209.1">
    <property type="nucleotide sequence ID" value="NZ_KE150239.1"/>
</dbReference>
<evidence type="ECO:0000313" key="3">
    <source>
        <dbReference type="Proteomes" id="UP000006034"/>
    </source>
</evidence>
<organism evidence="2 3">
    <name type="scientific">Bilophila wadsworthia (strain 3_1_6)</name>
    <dbReference type="NCBI Taxonomy" id="563192"/>
    <lineage>
        <taxon>Bacteria</taxon>
        <taxon>Pseudomonadati</taxon>
        <taxon>Thermodesulfobacteriota</taxon>
        <taxon>Desulfovibrionia</taxon>
        <taxon>Desulfovibrionales</taxon>
        <taxon>Desulfovibrionaceae</taxon>
        <taxon>Bilophila</taxon>
    </lineage>
</organism>
<accession>E5Y1Y0</accession>
<dbReference type="Proteomes" id="UP000006034">
    <property type="component" value="Unassembled WGS sequence"/>
</dbReference>
<protein>
    <recommendedName>
        <fullName evidence="1">Cyanophage baseplate Pam3 plug gp18 domain-containing protein</fullName>
    </recommendedName>
</protein>
<comment type="caution">
    <text evidence="2">The sequence shown here is derived from an EMBL/GenBank/DDBJ whole genome shotgun (WGS) entry which is preliminary data.</text>
</comment>
<reference evidence="2 3" key="1">
    <citation type="submission" date="2010-10" db="EMBL/GenBank/DDBJ databases">
        <authorList>
            <consortium name="The Broad Institute Genome Sequencing Platform"/>
            <person name="Ward D."/>
            <person name="Earl A."/>
            <person name="Feldgarden M."/>
            <person name="Young S.K."/>
            <person name="Gargeya S."/>
            <person name="Zeng Q."/>
            <person name="Alvarado L."/>
            <person name="Berlin A."/>
            <person name="Bochicchio J."/>
            <person name="Chapman S.B."/>
            <person name="Chen Z."/>
            <person name="Freedman E."/>
            <person name="Gellesch M."/>
            <person name="Goldberg J."/>
            <person name="Griggs A."/>
            <person name="Gujja S."/>
            <person name="Heilman E."/>
            <person name="Heiman D."/>
            <person name="Howarth C."/>
            <person name="Mehta T."/>
            <person name="Neiman D."/>
            <person name="Pearson M."/>
            <person name="Roberts A."/>
            <person name="Saif S."/>
            <person name="Shea T."/>
            <person name="Shenoy N."/>
            <person name="Sisk P."/>
            <person name="Stolte C."/>
            <person name="Sykes S."/>
            <person name="White J."/>
            <person name="Yandava C."/>
            <person name="Allen-Vercoe E."/>
            <person name="Sibley C."/>
            <person name="Ambrose C.E."/>
            <person name="Strauss J."/>
            <person name="Daigneault M."/>
            <person name="Haas B."/>
            <person name="Nusbaum C."/>
            <person name="Birren B."/>
        </authorList>
    </citation>
    <scope>NUCLEOTIDE SEQUENCE [LARGE SCALE GENOMIC DNA]</scope>
    <source>
        <strain evidence="2 3">3_1_6</strain>
    </source>
</reference>
<dbReference type="InterPro" id="IPR054252">
    <property type="entry name" value="Pam3_gp18"/>
</dbReference>
<dbReference type="GeneID" id="78087021"/>
<name>E5Y1Y0_BILW3</name>
<evidence type="ECO:0000313" key="2">
    <source>
        <dbReference type="EMBL" id="EFV46007.1"/>
    </source>
</evidence>
<evidence type="ECO:0000259" key="1">
    <source>
        <dbReference type="Pfam" id="PF22479"/>
    </source>
</evidence>
<keyword evidence="3" id="KW-1185">Reference proteome</keyword>
<sequence length="126" mass="13430">MAYLLPLTSDGERTFSVVLGSNTYFFRSYYVRGQESAWLLDISDAGGSMLASGVKLVPGSPNCLAGYGDAFNGENIVVTLSRGKPGDEEAPGDTLNVLWFPEGEESPFTLGDPMETLGEAIRLAGE</sequence>
<dbReference type="Pfam" id="PF22479">
    <property type="entry name" value="Pam3_gp18"/>
    <property type="match status" value="1"/>
</dbReference>
<feature type="domain" description="Cyanophage baseplate Pam3 plug gp18" evidence="1">
    <location>
        <begin position="4"/>
        <end position="100"/>
    </location>
</feature>
<proteinExistence type="predicted"/>
<reference evidence="2 3" key="2">
    <citation type="submission" date="2013-04" db="EMBL/GenBank/DDBJ databases">
        <title>The Genome Sequence of Bilophila wadsworthia 3_1_6.</title>
        <authorList>
            <consortium name="The Broad Institute Genomics Platform"/>
            <person name="Earl A."/>
            <person name="Ward D."/>
            <person name="Feldgarden M."/>
            <person name="Gevers D."/>
            <person name="Sibley C."/>
            <person name="Strauss J."/>
            <person name="Allen-Vercoe E."/>
            <person name="Walker B."/>
            <person name="Young S."/>
            <person name="Zeng Q."/>
            <person name="Gargeya S."/>
            <person name="Fitzgerald M."/>
            <person name="Haas B."/>
            <person name="Abouelleil A."/>
            <person name="Allen A.W."/>
            <person name="Alvarado L."/>
            <person name="Arachchi H.M."/>
            <person name="Berlin A.M."/>
            <person name="Chapman S.B."/>
            <person name="Gainer-Dewar J."/>
            <person name="Goldberg J."/>
            <person name="Griggs A."/>
            <person name="Gujja S."/>
            <person name="Hansen M."/>
            <person name="Howarth C."/>
            <person name="Imamovic A."/>
            <person name="Ireland A."/>
            <person name="Larimer J."/>
            <person name="McCowan C."/>
            <person name="Murphy C."/>
            <person name="Pearson M."/>
            <person name="Poon T.W."/>
            <person name="Priest M."/>
            <person name="Roberts A."/>
            <person name="Saif S."/>
            <person name="Shea T."/>
            <person name="Sisk P."/>
            <person name="Sykes S."/>
            <person name="Wortman J."/>
            <person name="Nusbaum C."/>
            <person name="Birren B."/>
        </authorList>
    </citation>
    <scope>NUCLEOTIDE SEQUENCE [LARGE SCALE GENOMIC DNA]</scope>
    <source>
        <strain evidence="2 3">3_1_6</strain>
    </source>
</reference>
<dbReference type="STRING" id="563192.HMPREF0179_00189"/>